<name>A0AAV1HVJ9_9CHLO</name>
<dbReference type="Pfam" id="PF11326">
    <property type="entry name" value="PANTS-like"/>
    <property type="match status" value="1"/>
</dbReference>
<evidence type="ECO:0000256" key="1">
    <source>
        <dbReference type="SAM" id="MobiDB-lite"/>
    </source>
</evidence>
<dbReference type="EMBL" id="CAUYUE010000003">
    <property type="protein sequence ID" value="CAK0753560.1"/>
    <property type="molecule type" value="Genomic_DNA"/>
</dbReference>
<accession>A0AAV1HVJ9</accession>
<evidence type="ECO:0000313" key="2">
    <source>
        <dbReference type="EMBL" id="CAK0753560.1"/>
    </source>
</evidence>
<feature type="compositionally biased region" description="Basic and acidic residues" evidence="1">
    <location>
        <begin position="99"/>
        <end position="108"/>
    </location>
</feature>
<dbReference type="AlphaFoldDB" id="A0AAV1HVJ9"/>
<dbReference type="Proteomes" id="UP001314263">
    <property type="component" value="Unassembled WGS sequence"/>
</dbReference>
<sequence>MDRIESEQERIAIGTQASTKESCIPYFDALWFCYTPGYQLRQYYRYGTISNCSEFWVPFLDCMKKRTAYAHTVKEKGPPEHPLWTLRTKEEAQDFWEQEFGHLRREQEASAAGQPPQKTDQEQRPRSFVASGDVPTSVAAITAAVRAYRVPKPEEARLQPGVPAPD</sequence>
<organism evidence="2 3">
    <name type="scientific">Coccomyxa viridis</name>
    <dbReference type="NCBI Taxonomy" id="1274662"/>
    <lineage>
        <taxon>Eukaryota</taxon>
        <taxon>Viridiplantae</taxon>
        <taxon>Chlorophyta</taxon>
        <taxon>core chlorophytes</taxon>
        <taxon>Trebouxiophyceae</taxon>
        <taxon>Trebouxiophyceae incertae sedis</taxon>
        <taxon>Coccomyxaceae</taxon>
        <taxon>Coccomyxa</taxon>
    </lineage>
</organism>
<dbReference type="PANTHER" id="PTHR28052">
    <property type="entry name" value="UPF0545 PROTEIN C22ORF39"/>
    <property type="match status" value="1"/>
</dbReference>
<dbReference type="PANTHER" id="PTHR28052:SF1">
    <property type="entry name" value="UPF0545 PROTEIN C22ORF39"/>
    <property type="match status" value="1"/>
</dbReference>
<reference evidence="2 3" key="1">
    <citation type="submission" date="2023-10" db="EMBL/GenBank/DDBJ databases">
        <authorList>
            <person name="Maclean D."/>
            <person name="Macfadyen A."/>
        </authorList>
    </citation>
    <scope>NUCLEOTIDE SEQUENCE [LARGE SCALE GENOMIC DNA]</scope>
</reference>
<dbReference type="InterPro" id="IPR021475">
    <property type="entry name" value="Pants/Emi1-like"/>
</dbReference>
<comment type="caution">
    <text evidence="2">The sequence shown here is derived from an EMBL/GenBank/DDBJ whole genome shotgun (WGS) entry which is preliminary data.</text>
</comment>
<evidence type="ECO:0000313" key="3">
    <source>
        <dbReference type="Proteomes" id="UP001314263"/>
    </source>
</evidence>
<proteinExistence type="predicted"/>
<protein>
    <submittedName>
        <fullName evidence="2">Uncharacterized protein</fullName>
    </submittedName>
</protein>
<keyword evidence="3" id="KW-1185">Reference proteome</keyword>
<gene>
    <name evidence="2" type="ORF">CVIRNUC_002230</name>
</gene>
<feature type="region of interest" description="Disordered" evidence="1">
    <location>
        <begin position="97"/>
        <end position="133"/>
    </location>
</feature>